<reference evidence="3 5" key="2">
    <citation type="submission" date="2023-01" db="EMBL/GenBank/DDBJ databases">
        <title>Trichodesmium-associated heterotrophic epibiont bacteria.</title>
        <authorList>
            <person name="Cleveland C.S."/>
            <person name="Webb E.A."/>
        </authorList>
    </citation>
    <scope>NUCLEOTIDE SEQUENCE [LARGE SCALE GENOMIC DNA]</scope>
    <source>
        <strain evidence="3 5">USCH2</strain>
    </source>
</reference>
<dbReference type="OrthoDB" id="5295117at2"/>
<dbReference type="EMBL" id="JAQPZS010000010">
    <property type="protein sequence ID" value="MEJ6496772.1"/>
    <property type="molecule type" value="Genomic_DNA"/>
</dbReference>
<reference evidence="2 4" key="1">
    <citation type="submission" date="2015-09" db="EMBL/GenBank/DDBJ databases">
        <title>Draft Genome Sequence of Pseudoalteromonas lipolytica UCD-48B.</title>
        <authorList>
            <person name="Krusor M."/>
            <person name="Coil D.A."/>
            <person name="Lang J.M."/>
            <person name="Eisen J.A."/>
            <person name="Alexiev A."/>
        </authorList>
    </citation>
    <scope>NUCLEOTIDE SEQUENCE [LARGE SCALE GENOMIC DNA]</scope>
    <source>
        <strain evidence="2 4">UCD-48B</strain>
    </source>
</reference>
<dbReference type="STRING" id="570156.AOG27_18295"/>
<dbReference type="RefSeq" id="WP_054554431.1">
    <property type="nucleotide sequence ID" value="NZ_JAQPZS010000010.1"/>
</dbReference>
<feature type="domain" description="CBS" evidence="1">
    <location>
        <begin position="41"/>
        <end position="88"/>
    </location>
</feature>
<dbReference type="InterPro" id="IPR000644">
    <property type="entry name" value="CBS_dom"/>
</dbReference>
<gene>
    <name evidence="2" type="ORF">AOG27_18295</name>
    <name evidence="3" type="ORF">PQI24_12055</name>
</gene>
<dbReference type="InterPro" id="IPR046342">
    <property type="entry name" value="CBS_dom_sf"/>
</dbReference>
<dbReference type="SUPFAM" id="SSF54631">
    <property type="entry name" value="CBS-domain pair"/>
    <property type="match status" value="1"/>
</dbReference>
<evidence type="ECO:0000259" key="1">
    <source>
        <dbReference type="Pfam" id="PF00571"/>
    </source>
</evidence>
<dbReference type="Pfam" id="PF00571">
    <property type="entry name" value="CBS"/>
    <property type="match status" value="1"/>
</dbReference>
<sequence>MNKFKELRLQDISNGALSNTVNEVEPTLDLTSPALKVLNSFTSKDPVRAHHDLSIVDALKQTSSRCSDFILVVDNDEKLIGITSSADLQSSKIMILAQRLNLHRNEVTLQHVMTPLSSLAGVSLQSISYACIGDALQTMEHQGMMFLLVTSAEHEICGLISAREIAKKLHIPVNINPIANGFSEVLQQVDHPH</sequence>
<protein>
    <submittedName>
        <fullName evidence="3">CBS domain-containing protein</fullName>
    </submittedName>
</protein>
<evidence type="ECO:0000313" key="3">
    <source>
        <dbReference type="EMBL" id="MEJ6496772.1"/>
    </source>
</evidence>
<organism evidence="2 4">
    <name type="scientific">Pseudoalteromonas lipolytica</name>
    <dbReference type="NCBI Taxonomy" id="570156"/>
    <lineage>
        <taxon>Bacteria</taxon>
        <taxon>Pseudomonadati</taxon>
        <taxon>Pseudomonadota</taxon>
        <taxon>Gammaproteobacteria</taxon>
        <taxon>Alteromonadales</taxon>
        <taxon>Pseudoalteromonadaceae</taxon>
        <taxon>Pseudoalteromonas</taxon>
    </lineage>
</organism>
<comment type="caution">
    <text evidence="2">The sequence shown here is derived from an EMBL/GenBank/DDBJ whole genome shotgun (WGS) entry which is preliminary data.</text>
</comment>
<evidence type="ECO:0000313" key="2">
    <source>
        <dbReference type="EMBL" id="KPM81284.1"/>
    </source>
</evidence>
<dbReference type="PATRIC" id="fig|570156.3.peg.1581"/>
<evidence type="ECO:0000313" key="4">
    <source>
        <dbReference type="Proteomes" id="UP000050378"/>
    </source>
</evidence>
<dbReference type="Proteomes" id="UP000050378">
    <property type="component" value="Unassembled WGS sequence"/>
</dbReference>
<name>A0A0P7ECN1_9GAMM</name>
<accession>A0A0P7ECN1</accession>
<keyword evidence="5" id="KW-1185">Reference proteome</keyword>
<dbReference type="EMBL" id="LJTC01000014">
    <property type="protein sequence ID" value="KPM81284.1"/>
    <property type="molecule type" value="Genomic_DNA"/>
</dbReference>
<dbReference type="Gene3D" id="3.10.580.10">
    <property type="entry name" value="CBS-domain"/>
    <property type="match status" value="1"/>
</dbReference>
<evidence type="ECO:0000313" key="5">
    <source>
        <dbReference type="Proteomes" id="UP001377972"/>
    </source>
</evidence>
<proteinExistence type="predicted"/>
<dbReference type="AlphaFoldDB" id="A0A0P7ECN1"/>
<dbReference type="Proteomes" id="UP001377972">
    <property type="component" value="Unassembled WGS sequence"/>
</dbReference>